<dbReference type="EMBL" id="CADIKK010000082">
    <property type="protein sequence ID" value="CAB3809773.1"/>
    <property type="molecule type" value="Genomic_DNA"/>
</dbReference>
<dbReference type="Proteomes" id="UP000494365">
    <property type="component" value="Unassembled WGS sequence"/>
</dbReference>
<keyword evidence="2" id="KW-1185">Reference proteome</keyword>
<dbReference type="AlphaFoldDB" id="A0A6S7BQR9"/>
<reference evidence="1 2" key="1">
    <citation type="submission" date="2020-04" db="EMBL/GenBank/DDBJ databases">
        <authorList>
            <person name="De Canck E."/>
        </authorList>
    </citation>
    <scope>NUCLEOTIDE SEQUENCE [LARGE SCALE GENOMIC DNA]</scope>
    <source>
        <strain evidence="1 2">LMG 28614</strain>
    </source>
</reference>
<sequence>MPTIATINGYRVVIYTADHRPAHVHVIGAGFEIVFNLNCPNGPLDVRNIAGKVSDRTISRIASLIEPEIVAFCAAWRKHHGHY</sequence>
<dbReference type="InterPro" id="IPR025427">
    <property type="entry name" value="DUF4160"/>
</dbReference>
<organism evidence="1 2">
    <name type="scientific">Paraburkholderia ultramafica</name>
    <dbReference type="NCBI Taxonomy" id="1544867"/>
    <lineage>
        <taxon>Bacteria</taxon>
        <taxon>Pseudomonadati</taxon>
        <taxon>Pseudomonadota</taxon>
        <taxon>Betaproteobacteria</taxon>
        <taxon>Burkholderiales</taxon>
        <taxon>Burkholderiaceae</taxon>
        <taxon>Paraburkholderia</taxon>
    </lineage>
</organism>
<accession>A0A6S7BQR9</accession>
<gene>
    <name evidence="1" type="ORF">LMG28614_07125</name>
</gene>
<evidence type="ECO:0000313" key="2">
    <source>
        <dbReference type="Proteomes" id="UP000494365"/>
    </source>
</evidence>
<proteinExistence type="predicted"/>
<evidence type="ECO:0000313" key="1">
    <source>
        <dbReference type="EMBL" id="CAB3809773.1"/>
    </source>
</evidence>
<name>A0A6S7BQR9_9BURK</name>
<evidence type="ECO:0008006" key="3">
    <source>
        <dbReference type="Google" id="ProtNLM"/>
    </source>
</evidence>
<dbReference type="Pfam" id="PF13711">
    <property type="entry name" value="DUF4160"/>
    <property type="match status" value="1"/>
</dbReference>
<protein>
    <recommendedName>
        <fullName evidence="3">DUF4160 domain-containing protein</fullName>
    </recommendedName>
</protein>